<dbReference type="RefSeq" id="WP_146227354.1">
    <property type="nucleotide sequence ID" value="NZ_JAHBRY010000001.1"/>
</dbReference>
<evidence type="ECO:0000313" key="3">
    <source>
        <dbReference type="Proteomes" id="UP000248021"/>
    </source>
</evidence>
<dbReference type="Proteomes" id="UP000248021">
    <property type="component" value="Unassembled WGS sequence"/>
</dbReference>
<reference evidence="2 3" key="1">
    <citation type="submission" date="2018-05" db="EMBL/GenBank/DDBJ databases">
        <title>Genomic Encyclopedia of Type Strains, Phase IV (KMG-IV): sequencing the most valuable type-strain genomes for metagenomic binning, comparative biology and taxonomic classification.</title>
        <authorList>
            <person name="Goeker M."/>
        </authorList>
    </citation>
    <scope>NUCLEOTIDE SEQUENCE [LARGE SCALE GENOMIC DNA]</scope>
    <source>
        <strain evidence="2 3">DSM 6462</strain>
    </source>
</reference>
<dbReference type="AlphaFoldDB" id="A0A2V3UH32"/>
<gene>
    <name evidence="2" type="ORF">C7450_106332</name>
</gene>
<organism evidence="2 3">
    <name type="scientific">Chelatococcus asaccharovorans</name>
    <dbReference type="NCBI Taxonomy" id="28210"/>
    <lineage>
        <taxon>Bacteria</taxon>
        <taxon>Pseudomonadati</taxon>
        <taxon>Pseudomonadota</taxon>
        <taxon>Alphaproteobacteria</taxon>
        <taxon>Hyphomicrobiales</taxon>
        <taxon>Chelatococcaceae</taxon>
        <taxon>Chelatococcus</taxon>
    </lineage>
</organism>
<accession>A0A2V3UH32</accession>
<evidence type="ECO:0000313" key="2">
    <source>
        <dbReference type="EMBL" id="PXW58156.1"/>
    </source>
</evidence>
<proteinExistence type="predicted"/>
<dbReference type="EMBL" id="QJJK01000006">
    <property type="protein sequence ID" value="PXW58156.1"/>
    <property type="molecule type" value="Genomic_DNA"/>
</dbReference>
<sequence length="91" mass="10364">MLASSREESSKGKIDKYRILEKNNSNFADACEVAEYIAQLSGEMAAMSRNAQLDVIAYFLEMVREEARKTAKRKHPPASMQLTSRNHRSQK</sequence>
<feature type="region of interest" description="Disordered" evidence="1">
    <location>
        <begin position="68"/>
        <end position="91"/>
    </location>
</feature>
<dbReference type="OrthoDB" id="8163822at2"/>
<comment type="caution">
    <text evidence="2">The sequence shown here is derived from an EMBL/GenBank/DDBJ whole genome shotgun (WGS) entry which is preliminary data.</text>
</comment>
<keyword evidence="3" id="KW-1185">Reference proteome</keyword>
<evidence type="ECO:0000256" key="1">
    <source>
        <dbReference type="SAM" id="MobiDB-lite"/>
    </source>
</evidence>
<name>A0A2V3UH32_9HYPH</name>
<protein>
    <submittedName>
        <fullName evidence="2">Uncharacterized protein</fullName>
    </submittedName>
</protein>